<proteinExistence type="predicted"/>
<comment type="caution">
    <text evidence="1">The sequence shown here is derived from an EMBL/GenBank/DDBJ whole genome shotgun (WGS) entry which is preliminary data.</text>
</comment>
<organism evidence="1 2">
    <name type="scientific">Scutellospora calospora</name>
    <dbReference type="NCBI Taxonomy" id="85575"/>
    <lineage>
        <taxon>Eukaryota</taxon>
        <taxon>Fungi</taxon>
        <taxon>Fungi incertae sedis</taxon>
        <taxon>Mucoromycota</taxon>
        <taxon>Glomeromycotina</taxon>
        <taxon>Glomeromycetes</taxon>
        <taxon>Diversisporales</taxon>
        <taxon>Gigasporaceae</taxon>
        <taxon>Scutellospora</taxon>
    </lineage>
</organism>
<evidence type="ECO:0000313" key="2">
    <source>
        <dbReference type="Proteomes" id="UP000789860"/>
    </source>
</evidence>
<reference evidence="1" key="1">
    <citation type="submission" date="2021-06" db="EMBL/GenBank/DDBJ databases">
        <authorList>
            <person name="Kallberg Y."/>
            <person name="Tangrot J."/>
            <person name="Rosling A."/>
        </authorList>
    </citation>
    <scope>NUCLEOTIDE SEQUENCE</scope>
    <source>
        <strain evidence="1">AU212A</strain>
    </source>
</reference>
<gene>
    <name evidence="1" type="ORF">SCALOS_LOCUS8441</name>
</gene>
<sequence>FTDGTGFAIEPPHNPVNNYTSQEFNAIRSDVNKLNCEAQMKALLRFQVKQNKLKRLEFHNTIKDEYGDVEKKIKERHDELELLKLFGFNIKEKNLDKLINENDELIKKDKVEESTNKRNQDIVTIAEILKYDKKAYDEYCSKYELDQKLRKLSQQGQYERLKKLHSFIMGKVEAIQSSSPVTSISDNSLYMKTTNEENKQQNSTVEQTSKIMVDQKSDINISNNSIKNNDDSSQPNILSKSTSISIKFNQRKFTAKKDIFSMECIPNKPSSQSNQSGIKDKTDPNDSPTSSSDKSRNTNLSDYKHFSNSYSISTPWRGRSKYPYSYIPNRSRTIIDRNQDYSIFSYRRSIKPSRPFKKLRSPYDNKYPRLFSTFRSEIKSFSPSYSQNRVWKNDYSDSKFSRHYSSYSRDKDSTSTVDNS</sequence>
<dbReference type="EMBL" id="CAJVPM010022301">
    <property type="protein sequence ID" value="CAG8644404.1"/>
    <property type="molecule type" value="Genomic_DNA"/>
</dbReference>
<evidence type="ECO:0000313" key="1">
    <source>
        <dbReference type="EMBL" id="CAG8644404.1"/>
    </source>
</evidence>
<accession>A0ACA9NBI2</accession>
<protein>
    <submittedName>
        <fullName evidence="1">9519_t:CDS:1</fullName>
    </submittedName>
</protein>
<name>A0ACA9NBI2_9GLOM</name>
<feature type="non-terminal residue" evidence="1">
    <location>
        <position position="1"/>
    </location>
</feature>
<feature type="non-terminal residue" evidence="1">
    <location>
        <position position="420"/>
    </location>
</feature>
<keyword evidence="2" id="KW-1185">Reference proteome</keyword>
<dbReference type="Proteomes" id="UP000789860">
    <property type="component" value="Unassembled WGS sequence"/>
</dbReference>